<name>A0A0N8SP43_PSESI</name>
<dbReference type="Gene3D" id="3.40.50.150">
    <property type="entry name" value="Vaccinia Virus protein VP39"/>
    <property type="match status" value="1"/>
</dbReference>
<protein>
    <recommendedName>
        <fullName evidence="1">Methyltransferase domain-containing protein</fullName>
    </recommendedName>
</protein>
<proteinExistence type="predicted"/>
<dbReference type="Proteomes" id="UP000050554">
    <property type="component" value="Unassembled WGS sequence"/>
</dbReference>
<dbReference type="SUPFAM" id="SSF53335">
    <property type="entry name" value="S-adenosyl-L-methionine-dependent methyltransferases"/>
    <property type="match status" value="1"/>
</dbReference>
<reference evidence="2 3" key="1">
    <citation type="submission" date="2015-09" db="EMBL/GenBank/DDBJ databases">
        <title>Genome announcement of multiple Pseudomonas syringae strains.</title>
        <authorList>
            <person name="Thakur S."/>
            <person name="Wang P.W."/>
            <person name="Gong Y."/>
            <person name="Weir B.S."/>
            <person name="Guttman D.S."/>
        </authorList>
    </citation>
    <scope>NUCLEOTIDE SEQUENCE [LARGE SCALE GENOMIC DNA]</scope>
    <source>
        <strain evidence="2 3">ICMP3882</strain>
    </source>
</reference>
<dbReference type="PANTHER" id="PTHR13369:SF0">
    <property type="entry name" value="GLUTATHIONE S-TRANSFERASE C-TERMINAL DOMAIN-CONTAINING PROTEIN"/>
    <property type="match status" value="1"/>
</dbReference>
<evidence type="ECO:0000313" key="2">
    <source>
        <dbReference type="EMBL" id="KPY45352.1"/>
    </source>
</evidence>
<dbReference type="PANTHER" id="PTHR13369">
    <property type="match status" value="1"/>
</dbReference>
<dbReference type="InterPro" id="IPR025714">
    <property type="entry name" value="Methyltranfer_dom"/>
</dbReference>
<sequence length="418" mass="47497">MAFIRPVSHAKPPTMNSEPSLQNDTLRSHFGALDSFLFAHQGLWRPRPFIHLRLPWEDQYPELAQWLRQRTLEQAEAAHLDPDQLDAPFPFAALASEAVALSQVAELPVYPLAPVEPRMSVDVPGRKWQQIEAFARHVDTGQAGIHWLDWCAGKGHLGRRLTGRGQQLTCLERDPALVEAGLTLSARQGLNAEHVQQDVMADDAWRSLQPHHTPVALHACGDLHVQLMQLASHTGCQRLVIAPCCYNRTRFDHYQPLSREGKASGLTLSRDELGLPLSETVTAGARVRRQRDTSMARRLGFDLLQRTLRGIDEYMPTPSLPVSWLDAPYEDYCRHLAQLKNLPLSGEQNWAQWEAAGWQRLAQVRNLELVQNLFRRPLEMWLVLDRALYLQEQGYRVSVGTFCQRQLTPRNLLILGQK</sequence>
<evidence type="ECO:0000259" key="1">
    <source>
        <dbReference type="Pfam" id="PF13679"/>
    </source>
</evidence>
<organism evidence="2 3">
    <name type="scientific">Pseudomonas syringae pv. ribicola</name>
    <dbReference type="NCBI Taxonomy" id="55398"/>
    <lineage>
        <taxon>Bacteria</taxon>
        <taxon>Pseudomonadati</taxon>
        <taxon>Pseudomonadota</taxon>
        <taxon>Gammaproteobacteria</taxon>
        <taxon>Pseudomonadales</taxon>
        <taxon>Pseudomonadaceae</taxon>
        <taxon>Pseudomonas</taxon>
    </lineage>
</organism>
<dbReference type="EMBL" id="LJRF01000147">
    <property type="protein sequence ID" value="KPY45352.1"/>
    <property type="molecule type" value="Genomic_DNA"/>
</dbReference>
<dbReference type="PATRIC" id="fig|55398.3.peg.826"/>
<accession>A0A0N8SP43</accession>
<dbReference type="Pfam" id="PF13679">
    <property type="entry name" value="Methyltransf_32"/>
    <property type="match status" value="1"/>
</dbReference>
<comment type="caution">
    <text evidence="2">The sequence shown here is derived from an EMBL/GenBank/DDBJ whole genome shotgun (WGS) entry which is preliminary data.</text>
</comment>
<evidence type="ECO:0000313" key="3">
    <source>
        <dbReference type="Proteomes" id="UP000050554"/>
    </source>
</evidence>
<dbReference type="AlphaFoldDB" id="A0A0N8SP43"/>
<gene>
    <name evidence="2" type="ORF">ALO47_04500</name>
</gene>
<feature type="domain" description="Methyltransferase" evidence="1">
    <location>
        <begin position="126"/>
        <end position="248"/>
    </location>
</feature>
<dbReference type="InterPro" id="IPR029063">
    <property type="entry name" value="SAM-dependent_MTases_sf"/>
</dbReference>